<feature type="compositionally biased region" description="Low complexity" evidence="1">
    <location>
        <begin position="84"/>
        <end position="95"/>
    </location>
</feature>
<proteinExistence type="predicted"/>
<evidence type="ECO:0000313" key="3">
    <source>
        <dbReference type="EMBL" id="MCC3299477.1"/>
    </source>
</evidence>
<dbReference type="AlphaFoldDB" id="A0A9X1MHK1"/>
<sequence>MAESQKSPVITFLKEKAALIAVVAIVIIAAVYLGITRASDTDDSAAAPEPTAAPTAVLGDAPDGTAETPAGSGSPTASEGPQDGTGALPAPTAAPEENSPVEIHVGNAQQAVEASDWRPVADGFAEAWANPDGGKDAWLKRLRPYVTDSLYRSFGYTDISNIPDDEYLSSSPMEEGGGTMSFQSHFVDGGNRFNGLLEIQNDGTWLVKTIRSGGSDS</sequence>
<evidence type="ECO:0000256" key="2">
    <source>
        <dbReference type="SAM" id="Phobius"/>
    </source>
</evidence>
<keyword evidence="2" id="KW-0472">Membrane</keyword>
<keyword evidence="2" id="KW-1133">Transmembrane helix</keyword>
<comment type="caution">
    <text evidence="3">The sequence shown here is derived from an EMBL/GenBank/DDBJ whole genome shotgun (WGS) entry which is preliminary data.</text>
</comment>
<reference evidence="3" key="1">
    <citation type="submission" date="2021-10" db="EMBL/GenBank/DDBJ databases">
        <title>Novel species in genus Arthrobacter.</title>
        <authorList>
            <person name="Liu Y."/>
        </authorList>
    </citation>
    <scope>NUCLEOTIDE SEQUENCE</scope>
    <source>
        <strain evidence="3">Zg-Y453</strain>
    </source>
</reference>
<dbReference type="Proteomes" id="UP001139158">
    <property type="component" value="Unassembled WGS sequence"/>
</dbReference>
<dbReference type="RefSeq" id="WP_227897463.1">
    <property type="nucleotide sequence ID" value="NZ_CP099467.1"/>
</dbReference>
<keyword evidence="4" id="KW-1185">Reference proteome</keyword>
<feature type="transmembrane region" description="Helical" evidence="2">
    <location>
        <begin position="17"/>
        <end position="35"/>
    </location>
</feature>
<evidence type="ECO:0000313" key="4">
    <source>
        <dbReference type="Proteomes" id="UP001139158"/>
    </source>
</evidence>
<evidence type="ECO:0000256" key="1">
    <source>
        <dbReference type="SAM" id="MobiDB-lite"/>
    </source>
</evidence>
<name>A0A9X1MHK1_9MICC</name>
<gene>
    <name evidence="3" type="ORF">LJ757_16915</name>
</gene>
<accession>A0A9X1MHK1</accession>
<feature type="compositionally biased region" description="Low complexity" evidence="1">
    <location>
        <begin position="44"/>
        <end position="56"/>
    </location>
</feature>
<organism evidence="3 4">
    <name type="scientific">Arthrobacter caoxuetaonis</name>
    <dbReference type="NCBI Taxonomy" id="2886935"/>
    <lineage>
        <taxon>Bacteria</taxon>
        <taxon>Bacillati</taxon>
        <taxon>Actinomycetota</taxon>
        <taxon>Actinomycetes</taxon>
        <taxon>Micrococcales</taxon>
        <taxon>Micrococcaceae</taxon>
        <taxon>Arthrobacter</taxon>
    </lineage>
</organism>
<keyword evidence="2" id="KW-0812">Transmembrane</keyword>
<dbReference type="EMBL" id="JAJFZV010000018">
    <property type="protein sequence ID" value="MCC3299477.1"/>
    <property type="molecule type" value="Genomic_DNA"/>
</dbReference>
<protein>
    <submittedName>
        <fullName evidence="3">Uncharacterized protein</fullName>
    </submittedName>
</protein>
<feature type="region of interest" description="Disordered" evidence="1">
    <location>
        <begin position="41"/>
        <end position="98"/>
    </location>
</feature>